<proteinExistence type="predicted"/>
<evidence type="ECO:0008006" key="3">
    <source>
        <dbReference type="Google" id="ProtNLM"/>
    </source>
</evidence>
<accession>A0A3P7U290</accession>
<dbReference type="InterPro" id="IPR013761">
    <property type="entry name" value="SAM/pointed_sf"/>
</dbReference>
<protein>
    <recommendedName>
        <fullName evidence="3">SAM domain-containing protein</fullName>
    </recommendedName>
</protein>
<evidence type="ECO:0000313" key="2">
    <source>
        <dbReference type="Proteomes" id="UP000278807"/>
    </source>
</evidence>
<dbReference type="AlphaFoldDB" id="A0A3P7U290"/>
<dbReference type="EMBL" id="UZAE01014790">
    <property type="protein sequence ID" value="VDO14453.1"/>
    <property type="molecule type" value="Genomic_DNA"/>
</dbReference>
<gene>
    <name evidence="1" type="ORF">HNAJ_LOCUS12918</name>
</gene>
<sequence>MQFSPLSNTLRLRSWSCSASQVSSSVWSAFAGNFDDGSSHLTSTDDQELLLAYQTPSPSIREWDCKRVQKWLEESGLSHYISLLDWLDGPLLWELAWHRIRACDVFFLNLEYSLNMSQQDQVLLFNALSRLTSVE</sequence>
<dbReference type="Gene3D" id="1.10.150.50">
    <property type="entry name" value="Transcription Factor, Ets-1"/>
    <property type="match status" value="1"/>
</dbReference>
<reference evidence="1 2" key="1">
    <citation type="submission" date="2018-11" db="EMBL/GenBank/DDBJ databases">
        <authorList>
            <consortium name="Pathogen Informatics"/>
        </authorList>
    </citation>
    <scope>NUCLEOTIDE SEQUENCE [LARGE SCALE GENOMIC DNA]</scope>
</reference>
<dbReference type="Proteomes" id="UP000278807">
    <property type="component" value="Unassembled WGS sequence"/>
</dbReference>
<keyword evidence="2" id="KW-1185">Reference proteome</keyword>
<name>A0A3P7U290_RODNA</name>
<organism evidence="1 2">
    <name type="scientific">Rodentolepis nana</name>
    <name type="common">Dwarf tapeworm</name>
    <name type="synonym">Hymenolepis nana</name>
    <dbReference type="NCBI Taxonomy" id="102285"/>
    <lineage>
        <taxon>Eukaryota</taxon>
        <taxon>Metazoa</taxon>
        <taxon>Spiralia</taxon>
        <taxon>Lophotrochozoa</taxon>
        <taxon>Platyhelminthes</taxon>
        <taxon>Cestoda</taxon>
        <taxon>Eucestoda</taxon>
        <taxon>Cyclophyllidea</taxon>
        <taxon>Hymenolepididae</taxon>
        <taxon>Rodentolepis</taxon>
    </lineage>
</organism>
<dbReference type="SUPFAM" id="SSF47769">
    <property type="entry name" value="SAM/Pointed domain"/>
    <property type="match status" value="1"/>
</dbReference>
<evidence type="ECO:0000313" key="1">
    <source>
        <dbReference type="EMBL" id="VDO14453.1"/>
    </source>
</evidence>